<reference evidence="2 3" key="1">
    <citation type="submission" date="2020-02" db="EMBL/GenBank/DDBJ databases">
        <title>Genome sequence of Roseobacter ponti.</title>
        <authorList>
            <person name="Hollensteiner J."/>
            <person name="Schneider D."/>
            <person name="Poehlein A."/>
            <person name="Daniel R."/>
        </authorList>
    </citation>
    <scope>NUCLEOTIDE SEQUENCE [LARGE SCALE GENOMIC DNA]</scope>
    <source>
        <strain evidence="2 3">DSM 106830</strain>
    </source>
</reference>
<dbReference type="Proteomes" id="UP000503308">
    <property type="component" value="Chromosome"/>
</dbReference>
<proteinExistence type="predicted"/>
<evidence type="ECO:0000313" key="2">
    <source>
        <dbReference type="EMBL" id="QJF50973.1"/>
    </source>
</evidence>
<dbReference type="AlphaFoldDB" id="A0A858STD7"/>
<organism evidence="2 3">
    <name type="scientific">Roseobacter ponti</name>
    <dbReference type="NCBI Taxonomy" id="1891787"/>
    <lineage>
        <taxon>Bacteria</taxon>
        <taxon>Pseudomonadati</taxon>
        <taxon>Pseudomonadota</taxon>
        <taxon>Alphaproteobacteria</taxon>
        <taxon>Rhodobacterales</taxon>
        <taxon>Roseobacteraceae</taxon>
        <taxon>Roseobacter</taxon>
    </lineage>
</organism>
<sequence length="90" mass="8691">MALFSLQIQHNTATPDGMDGTQVSAVRGETPATGGTSATDDGAAVPAGAKQVAEETGESAMAAVLACQTSVTSLAGAGDSPAQAALDLLS</sequence>
<name>A0A858STD7_9RHOB</name>
<feature type="region of interest" description="Disordered" evidence="1">
    <location>
        <begin position="1"/>
        <end position="52"/>
    </location>
</feature>
<keyword evidence="3" id="KW-1185">Reference proteome</keyword>
<dbReference type="RefSeq" id="WP_169640188.1">
    <property type="nucleotide sequence ID" value="NZ_CP048788.1"/>
</dbReference>
<evidence type="ECO:0000313" key="3">
    <source>
        <dbReference type="Proteomes" id="UP000503308"/>
    </source>
</evidence>
<dbReference type="KEGG" id="rpon:G3256_07285"/>
<feature type="compositionally biased region" description="Polar residues" evidence="1">
    <location>
        <begin position="1"/>
        <end position="14"/>
    </location>
</feature>
<evidence type="ECO:0000256" key="1">
    <source>
        <dbReference type="SAM" id="MobiDB-lite"/>
    </source>
</evidence>
<accession>A0A858STD7</accession>
<protein>
    <submittedName>
        <fullName evidence="2">Uncharacterized protein</fullName>
    </submittedName>
</protein>
<gene>
    <name evidence="2" type="ORF">G3256_07285</name>
</gene>
<dbReference type="EMBL" id="CP048788">
    <property type="protein sequence ID" value="QJF50973.1"/>
    <property type="molecule type" value="Genomic_DNA"/>
</dbReference>